<evidence type="ECO:0000313" key="6">
    <source>
        <dbReference type="EMBL" id="MFC6023651.1"/>
    </source>
</evidence>
<reference evidence="7" key="1">
    <citation type="journal article" date="2019" name="Int. J. Syst. Evol. Microbiol.">
        <title>The Global Catalogue of Microorganisms (GCM) 10K type strain sequencing project: providing services to taxonomists for standard genome sequencing and annotation.</title>
        <authorList>
            <consortium name="The Broad Institute Genomics Platform"/>
            <consortium name="The Broad Institute Genome Sequencing Center for Infectious Disease"/>
            <person name="Wu L."/>
            <person name="Ma J."/>
        </authorList>
    </citation>
    <scope>NUCLEOTIDE SEQUENCE [LARGE SCALE GENOMIC DNA]</scope>
    <source>
        <strain evidence="7">ZS-35-S2</strain>
    </source>
</reference>
<sequence length="324" mass="35997">MTAWHVAVTPREARDLTRLAAHLTANPTEDPESFCRDAKRAARQLPNRIAEALQDYRRWGSVSGMLVFSGLPVGPLPPTPVDNTSHLGERTLLARIQALFNEFLGHMLAYEAEGAGRLFQDMVPARTGATSQTSLSSSVELELHTEQAFSQLRPDYLSLACLRGDPGAQTYLMTAADLAARLDHAELALLREPRWTTGVDESFRMGGQRFVHGDVRGPMPIMSGSDDDPFIVLDQDLMHGIDPVAQQLLTRVIALYPILRHSHVLDAGEIMVLDNARVVHGRSPFRPRFDGTDRFVVRSFVTHDLARTRHARRGDSRMVAAQYS</sequence>
<keyword evidence="4" id="KW-0408">Iron</keyword>
<dbReference type="RefSeq" id="WP_377434230.1">
    <property type="nucleotide sequence ID" value="NZ_JBHSPR010000100.1"/>
</dbReference>
<dbReference type="Gene3D" id="3.60.130.10">
    <property type="entry name" value="Clavaminate synthase-like"/>
    <property type="match status" value="1"/>
</dbReference>
<protein>
    <submittedName>
        <fullName evidence="6">TauD/TfdA family dioxygenase</fullName>
    </submittedName>
</protein>
<evidence type="ECO:0000256" key="2">
    <source>
        <dbReference type="ARBA" id="ARBA00022723"/>
    </source>
</evidence>
<comment type="similarity">
    <text evidence="1">Belongs to the clavaminate synthase family.</text>
</comment>
<dbReference type="Proteomes" id="UP001596203">
    <property type="component" value="Unassembled WGS sequence"/>
</dbReference>
<keyword evidence="6" id="KW-0223">Dioxygenase</keyword>
<keyword evidence="7" id="KW-1185">Reference proteome</keyword>
<feature type="domain" description="TauD/TfdA-like" evidence="5">
    <location>
        <begin position="64"/>
        <end position="294"/>
    </location>
</feature>
<dbReference type="GO" id="GO:0051213">
    <property type="term" value="F:dioxygenase activity"/>
    <property type="evidence" value="ECO:0007669"/>
    <property type="project" value="UniProtKB-KW"/>
</dbReference>
<organism evidence="6 7">
    <name type="scientific">Plantactinospora solaniradicis</name>
    <dbReference type="NCBI Taxonomy" id="1723736"/>
    <lineage>
        <taxon>Bacteria</taxon>
        <taxon>Bacillati</taxon>
        <taxon>Actinomycetota</taxon>
        <taxon>Actinomycetes</taxon>
        <taxon>Micromonosporales</taxon>
        <taxon>Micromonosporaceae</taxon>
        <taxon>Plantactinospora</taxon>
    </lineage>
</organism>
<keyword evidence="2" id="KW-0479">Metal-binding</keyword>
<accession>A0ABW1KPA9</accession>
<keyword evidence="3" id="KW-0560">Oxidoreductase</keyword>
<dbReference type="EMBL" id="JBHSPR010000100">
    <property type="protein sequence ID" value="MFC6023651.1"/>
    <property type="molecule type" value="Genomic_DNA"/>
</dbReference>
<evidence type="ECO:0000256" key="4">
    <source>
        <dbReference type="ARBA" id="ARBA00023004"/>
    </source>
</evidence>
<dbReference type="InterPro" id="IPR003819">
    <property type="entry name" value="TauD/TfdA-like"/>
</dbReference>
<evidence type="ECO:0000256" key="1">
    <source>
        <dbReference type="ARBA" id="ARBA00008425"/>
    </source>
</evidence>
<gene>
    <name evidence="6" type="ORF">ACFP2T_46800</name>
</gene>
<evidence type="ECO:0000259" key="5">
    <source>
        <dbReference type="Pfam" id="PF02668"/>
    </source>
</evidence>
<dbReference type="Pfam" id="PF02668">
    <property type="entry name" value="TauD"/>
    <property type="match status" value="1"/>
</dbReference>
<name>A0ABW1KPA9_9ACTN</name>
<evidence type="ECO:0000256" key="3">
    <source>
        <dbReference type="ARBA" id="ARBA00023002"/>
    </source>
</evidence>
<comment type="caution">
    <text evidence="6">The sequence shown here is derived from an EMBL/GenBank/DDBJ whole genome shotgun (WGS) entry which is preliminary data.</text>
</comment>
<dbReference type="InterPro" id="IPR042098">
    <property type="entry name" value="TauD-like_sf"/>
</dbReference>
<dbReference type="PIRSF" id="PIRSF019543">
    <property type="entry name" value="Clavaminate_syn"/>
    <property type="match status" value="1"/>
</dbReference>
<proteinExistence type="inferred from homology"/>
<evidence type="ECO:0000313" key="7">
    <source>
        <dbReference type="Proteomes" id="UP001596203"/>
    </source>
</evidence>
<dbReference type="SUPFAM" id="SSF51197">
    <property type="entry name" value="Clavaminate synthase-like"/>
    <property type="match status" value="1"/>
</dbReference>
<dbReference type="InterPro" id="IPR014503">
    <property type="entry name" value="Clavaminate_syn-like"/>
</dbReference>